<proteinExistence type="predicted"/>
<sequence>MRGRFKILFGGASVLAVALTAGALIWISASGTPLRLHLVIAITLAIFLSLMLAAALMGLVFFSNESGHDQSAADEAARHDPDGWQDED</sequence>
<reference evidence="3" key="1">
    <citation type="submission" date="2017-05" db="EMBL/GenBank/DDBJ databases">
        <authorList>
            <person name="Lin X."/>
        </authorList>
    </citation>
    <scope>NUCLEOTIDE SEQUENCE [LARGE SCALE GENOMIC DNA]</scope>
    <source>
        <strain evidence="3">JLT2012</strain>
    </source>
</reference>
<dbReference type="AlphaFoldDB" id="A0A219B651"/>
<keyword evidence="1" id="KW-0812">Transmembrane</keyword>
<gene>
    <name evidence="2" type="ORF">B5C34_07325</name>
</gene>
<keyword evidence="1" id="KW-1133">Transmembrane helix</keyword>
<dbReference type="EMBL" id="NFZT01000001">
    <property type="protein sequence ID" value="OWV33289.1"/>
    <property type="molecule type" value="Genomic_DNA"/>
</dbReference>
<evidence type="ECO:0000313" key="2">
    <source>
        <dbReference type="EMBL" id="OWV33289.1"/>
    </source>
</evidence>
<organism evidence="2 3">
    <name type="scientific">Pacificimonas flava</name>
    <dbReference type="NCBI Taxonomy" id="1234595"/>
    <lineage>
        <taxon>Bacteria</taxon>
        <taxon>Pseudomonadati</taxon>
        <taxon>Pseudomonadota</taxon>
        <taxon>Alphaproteobacteria</taxon>
        <taxon>Sphingomonadales</taxon>
        <taxon>Sphingosinicellaceae</taxon>
        <taxon>Pacificimonas</taxon>
    </lineage>
</organism>
<dbReference type="Proteomes" id="UP000198462">
    <property type="component" value="Unassembled WGS sequence"/>
</dbReference>
<feature type="transmembrane region" description="Helical" evidence="1">
    <location>
        <begin position="39"/>
        <end position="62"/>
    </location>
</feature>
<evidence type="ECO:0000313" key="3">
    <source>
        <dbReference type="Proteomes" id="UP000198462"/>
    </source>
</evidence>
<keyword evidence="1" id="KW-0472">Membrane</keyword>
<accession>A0A219B651</accession>
<keyword evidence="3" id="KW-1185">Reference proteome</keyword>
<evidence type="ECO:0000256" key="1">
    <source>
        <dbReference type="SAM" id="Phobius"/>
    </source>
</evidence>
<feature type="transmembrane region" description="Helical" evidence="1">
    <location>
        <begin position="7"/>
        <end position="27"/>
    </location>
</feature>
<protein>
    <submittedName>
        <fullName evidence="2">Uncharacterized protein</fullName>
    </submittedName>
</protein>
<name>A0A219B651_9SPHN</name>
<comment type="caution">
    <text evidence="2">The sequence shown here is derived from an EMBL/GenBank/DDBJ whole genome shotgun (WGS) entry which is preliminary data.</text>
</comment>